<dbReference type="AlphaFoldDB" id="A0A8J6BL00"/>
<accession>A0A8J6BL00</accession>
<organism evidence="1 2">
    <name type="scientific">Eleutherodactylus coqui</name>
    <name type="common">Puerto Rican coqui</name>
    <dbReference type="NCBI Taxonomy" id="57060"/>
    <lineage>
        <taxon>Eukaryota</taxon>
        <taxon>Metazoa</taxon>
        <taxon>Chordata</taxon>
        <taxon>Craniata</taxon>
        <taxon>Vertebrata</taxon>
        <taxon>Euteleostomi</taxon>
        <taxon>Amphibia</taxon>
        <taxon>Batrachia</taxon>
        <taxon>Anura</taxon>
        <taxon>Neobatrachia</taxon>
        <taxon>Hyloidea</taxon>
        <taxon>Eleutherodactylidae</taxon>
        <taxon>Eleutherodactylinae</taxon>
        <taxon>Eleutherodactylus</taxon>
        <taxon>Eleutherodactylus</taxon>
    </lineage>
</organism>
<proteinExistence type="predicted"/>
<evidence type="ECO:0000313" key="2">
    <source>
        <dbReference type="Proteomes" id="UP000770717"/>
    </source>
</evidence>
<keyword evidence="2" id="KW-1185">Reference proteome</keyword>
<evidence type="ECO:0000313" key="1">
    <source>
        <dbReference type="EMBL" id="KAG9465575.1"/>
    </source>
</evidence>
<reference evidence="1" key="1">
    <citation type="thesis" date="2020" institute="ProQuest LLC" country="789 East Eisenhower Parkway, Ann Arbor, MI, USA">
        <title>Comparative Genomics and Chromosome Evolution.</title>
        <authorList>
            <person name="Mudd A.B."/>
        </authorList>
    </citation>
    <scope>NUCLEOTIDE SEQUENCE</scope>
    <source>
        <strain evidence="1">HN-11 Male</strain>
        <tissue evidence="1">Kidney and liver</tissue>
    </source>
</reference>
<comment type="caution">
    <text evidence="1">The sequence shown here is derived from an EMBL/GenBank/DDBJ whole genome shotgun (WGS) entry which is preliminary data.</text>
</comment>
<name>A0A8J6BL00_ELECQ</name>
<sequence length="116" mass="13456">MYNTCQEEVLLQSHDWQCEPAQQRFHCDPHAVVPSPTSMSHSDVSIGACSVLAFYHQCLRSRLLLLILTICFFPRMKDTSRKNNVFAQFRKNERDKQKLIETVAKQLRGLINSHHS</sequence>
<dbReference type="Proteomes" id="UP000770717">
    <property type="component" value="Unassembled WGS sequence"/>
</dbReference>
<dbReference type="EMBL" id="WNTK01002896">
    <property type="protein sequence ID" value="KAG9465575.1"/>
    <property type="molecule type" value="Genomic_DNA"/>
</dbReference>
<gene>
    <name evidence="1" type="ORF">GDO78_018069</name>
</gene>
<dbReference type="OrthoDB" id="10267033at2759"/>
<protein>
    <submittedName>
        <fullName evidence="1">Uncharacterized protein</fullName>
    </submittedName>
</protein>